<reference evidence="3 4" key="1">
    <citation type="journal article" date="2015" name="Genome Announc.">
        <title>Closed Genome Sequence of Octadecabacter temperatus SB1, the First Mesophilic Species of the Genus Octadecabacter.</title>
        <authorList>
            <person name="Voget S."/>
            <person name="Billerbeck S."/>
            <person name="Simon M."/>
            <person name="Daniel R."/>
        </authorList>
    </citation>
    <scope>NUCLEOTIDE SEQUENCE [LARGE SCALE GENOMIC DNA]</scope>
    <source>
        <strain evidence="3 4">SB1</strain>
    </source>
</reference>
<dbReference type="PANTHER" id="PTHR45953">
    <property type="entry name" value="IDURONATE 2-SULFATASE"/>
    <property type="match status" value="1"/>
</dbReference>
<dbReference type="GO" id="GO:0046872">
    <property type="term" value="F:metal ion binding"/>
    <property type="evidence" value="ECO:0007669"/>
    <property type="project" value="UniProtKB-KW"/>
</dbReference>
<dbReference type="GO" id="GO:0005737">
    <property type="term" value="C:cytoplasm"/>
    <property type="evidence" value="ECO:0007669"/>
    <property type="project" value="TreeGrafter"/>
</dbReference>
<dbReference type="STRING" id="1458307.OSB_13030"/>
<dbReference type="AlphaFoldDB" id="A0A0K0Y4Q6"/>
<evidence type="ECO:0000256" key="2">
    <source>
        <dbReference type="ARBA" id="ARBA00022801"/>
    </source>
</evidence>
<accession>A0A0K0Y4Q6</accession>
<dbReference type="PANTHER" id="PTHR45953:SF1">
    <property type="entry name" value="IDURONATE 2-SULFATASE"/>
    <property type="match status" value="1"/>
</dbReference>
<evidence type="ECO:0000313" key="3">
    <source>
        <dbReference type="EMBL" id="AKS45856.1"/>
    </source>
</evidence>
<evidence type="ECO:0000313" key="4">
    <source>
        <dbReference type="Proteomes" id="UP000067444"/>
    </source>
</evidence>
<dbReference type="EC" id="3.1.6.1" evidence="3"/>
<keyword evidence="2 3" id="KW-0378">Hydrolase</keyword>
<dbReference type="GO" id="GO:0004065">
    <property type="term" value="F:arylsulfatase activity"/>
    <property type="evidence" value="ECO:0007669"/>
    <property type="project" value="UniProtKB-EC"/>
</dbReference>
<organism evidence="3 4">
    <name type="scientific">Octadecabacter temperatus</name>
    <dbReference type="NCBI Taxonomy" id="1458307"/>
    <lineage>
        <taxon>Bacteria</taxon>
        <taxon>Pseudomonadati</taxon>
        <taxon>Pseudomonadota</taxon>
        <taxon>Alphaproteobacteria</taxon>
        <taxon>Rhodobacterales</taxon>
        <taxon>Roseobacteraceae</taxon>
        <taxon>Octadecabacter</taxon>
    </lineage>
</organism>
<name>A0A0K0Y4Q6_9RHOB</name>
<dbReference type="OrthoDB" id="9795675at2"/>
<evidence type="ECO:0000256" key="1">
    <source>
        <dbReference type="ARBA" id="ARBA00022723"/>
    </source>
</evidence>
<dbReference type="InterPro" id="IPR000917">
    <property type="entry name" value="Sulfatase_N"/>
</dbReference>
<keyword evidence="4" id="KW-1185">Reference proteome</keyword>
<dbReference type="KEGG" id="otm:OSB_13030"/>
<dbReference type="EMBL" id="CP012160">
    <property type="protein sequence ID" value="AKS45856.1"/>
    <property type="molecule type" value="Genomic_DNA"/>
</dbReference>
<protein>
    <submittedName>
        <fullName evidence="3">Arylsulfatase</fullName>
        <ecNumber evidence="3">3.1.6.1</ecNumber>
    </submittedName>
</protein>
<dbReference type="RefSeq" id="WP_049834204.1">
    <property type="nucleotide sequence ID" value="NZ_CP012160.1"/>
</dbReference>
<dbReference type="Pfam" id="PF00884">
    <property type="entry name" value="Sulfatase"/>
    <property type="match status" value="1"/>
</dbReference>
<dbReference type="PATRIC" id="fig|1458307.3.peg.1319"/>
<sequence>MSKAKNVLFIMADQLRWDYLSCYGATHIDTPNLDWLASQGMRFNKTYVQSPICGPSRMSFYTGRYTRSHGATWNGFPLRVGEPTLGDHLREAGAKCALVGKTHMLPDAEGMKRLGITPESTIGALVAQCGFEEYVRDDGENHTDCPMRRGEDYDRYLRENGMDGDNPWEEWANTAIGPDGEMCSGWMLENSGLPARVPKEHSESAWLTTRGIDFIEEQGDQPWLCHLSYIKPHWPYLAPAPYNDMYGPSDLPPVNRSDAERQTDHPLMQAWMDMRVNQTFSGEELRNIVAPVYMGLIKELDDQMGRLFAYLRDTGRMDDTMIVFCSDHGDNMGDHWMGEKDLFFDCSARIPLIVYDPRSEADATRGTSTDALVEAIDLTPTFLEFMGGEAKPHIIEGRSLSTLLHDTGDDWRTYAVSEYDYSTRAARKPLGLDQGDARLTMIFDGRWKYIHVEKMRPLLFDLQSDPDELVDLGNDPAHADQIERLAALHFDWARKHHTRITRSAGFIDMMSNKGEPPGVYIGVRNKEENEAMGRDLPPHVTR</sequence>
<proteinExistence type="predicted"/>
<keyword evidence="1" id="KW-0479">Metal-binding</keyword>
<dbReference type="Gene3D" id="3.40.720.10">
    <property type="entry name" value="Alkaline Phosphatase, subunit A"/>
    <property type="match status" value="1"/>
</dbReference>
<dbReference type="CDD" id="cd16028">
    <property type="entry name" value="PMH"/>
    <property type="match status" value="1"/>
</dbReference>
<dbReference type="SUPFAM" id="SSF53649">
    <property type="entry name" value="Alkaline phosphatase-like"/>
    <property type="match status" value="1"/>
</dbReference>
<dbReference type="Proteomes" id="UP000067444">
    <property type="component" value="Chromosome"/>
</dbReference>
<dbReference type="InterPro" id="IPR017850">
    <property type="entry name" value="Alkaline_phosphatase_core_sf"/>
</dbReference>
<gene>
    <name evidence="3" type="ORF">OSB_13030</name>
</gene>